<protein>
    <submittedName>
        <fullName evidence="1">Uncharacterized protein</fullName>
    </submittedName>
</protein>
<proteinExistence type="predicted"/>
<evidence type="ECO:0000313" key="1">
    <source>
        <dbReference type="EMBL" id="MPM90397.1"/>
    </source>
</evidence>
<gene>
    <name evidence="1" type="ORF">SDC9_137518</name>
</gene>
<organism evidence="1">
    <name type="scientific">bioreactor metagenome</name>
    <dbReference type="NCBI Taxonomy" id="1076179"/>
    <lineage>
        <taxon>unclassified sequences</taxon>
        <taxon>metagenomes</taxon>
        <taxon>ecological metagenomes</taxon>
    </lineage>
</organism>
<accession>A0A645DM81</accession>
<sequence>MDFIAVNFRHGHGNLPVVNENALTCRNIPRKPGIADMGMLVVAGSIGRCQGIFLPLGEGGGLFKYAEAHLWPLSVD</sequence>
<dbReference type="EMBL" id="VSSQ01037652">
    <property type="protein sequence ID" value="MPM90397.1"/>
    <property type="molecule type" value="Genomic_DNA"/>
</dbReference>
<name>A0A645DM81_9ZZZZ</name>
<comment type="caution">
    <text evidence="1">The sequence shown here is derived from an EMBL/GenBank/DDBJ whole genome shotgun (WGS) entry which is preliminary data.</text>
</comment>
<dbReference type="AlphaFoldDB" id="A0A645DM81"/>
<reference evidence="1" key="1">
    <citation type="submission" date="2019-08" db="EMBL/GenBank/DDBJ databases">
        <authorList>
            <person name="Kucharzyk K."/>
            <person name="Murdoch R.W."/>
            <person name="Higgins S."/>
            <person name="Loffler F."/>
        </authorList>
    </citation>
    <scope>NUCLEOTIDE SEQUENCE</scope>
</reference>